<dbReference type="AlphaFoldDB" id="A0A9E4N5S4"/>
<name>A0A9E4N5S4_9GAMM</name>
<comment type="caution">
    <text evidence="1">The sequence shown here is derived from an EMBL/GenBank/DDBJ whole genome shotgun (WGS) entry which is preliminary data.</text>
</comment>
<protein>
    <submittedName>
        <fullName evidence="1">Uncharacterized protein</fullName>
    </submittedName>
</protein>
<organism evidence="1 2">
    <name type="scientific">Candidatus Thiodiazotropha taylori</name>
    <dbReference type="NCBI Taxonomy" id="2792791"/>
    <lineage>
        <taxon>Bacteria</taxon>
        <taxon>Pseudomonadati</taxon>
        <taxon>Pseudomonadota</taxon>
        <taxon>Gammaproteobacteria</taxon>
        <taxon>Chromatiales</taxon>
        <taxon>Sedimenticolaceae</taxon>
        <taxon>Candidatus Thiodiazotropha</taxon>
    </lineage>
</organism>
<accession>A0A9E4N5S4</accession>
<dbReference type="EMBL" id="JAEPCM010000606">
    <property type="protein sequence ID" value="MCG7948054.1"/>
    <property type="molecule type" value="Genomic_DNA"/>
</dbReference>
<proteinExistence type="predicted"/>
<sequence>MSLEQSITDLNKNISTLIGILSKGALKTMPGAVTTSAPVTDSAQTSVEDKGPEISDKELIQLAVAYSDKHGSDAVRALVNAADVAPDAGKITEVPADKREVLVQRLKEGL</sequence>
<gene>
    <name evidence="1" type="ORF">JAZ07_17050</name>
</gene>
<reference evidence="1" key="1">
    <citation type="journal article" date="2021" name="Proc. Natl. Acad. Sci. U.S.A.">
        <title>Global biogeography of chemosynthetic symbionts reveals both localized and globally distributed symbiont groups. .</title>
        <authorList>
            <person name="Osvatic J.T."/>
            <person name="Wilkins L.G.E."/>
            <person name="Leibrecht L."/>
            <person name="Leray M."/>
            <person name="Zauner S."/>
            <person name="Polzin J."/>
            <person name="Camacho Y."/>
            <person name="Gros O."/>
            <person name="van Gils J.A."/>
            <person name="Eisen J.A."/>
            <person name="Petersen J.M."/>
            <person name="Yuen B."/>
        </authorList>
    </citation>
    <scope>NUCLEOTIDE SEQUENCE</scope>
    <source>
        <strain evidence="1">MAGclacostrist064TRANS</strain>
    </source>
</reference>
<evidence type="ECO:0000313" key="2">
    <source>
        <dbReference type="Proteomes" id="UP000886667"/>
    </source>
</evidence>
<dbReference type="Proteomes" id="UP000886667">
    <property type="component" value="Unassembled WGS sequence"/>
</dbReference>
<evidence type="ECO:0000313" key="1">
    <source>
        <dbReference type="EMBL" id="MCG7948054.1"/>
    </source>
</evidence>